<evidence type="ECO:0000256" key="6">
    <source>
        <dbReference type="ARBA" id="ARBA00023170"/>
    </source>
</evidence>
<name>A0A1I8Q8J5_STOCA</name>
<keyword evidence="9" id="KW-0732">Signal</keyword>
<keyword evidence="11" id="KW-1185">Reference proteome</keyword>
<dbReference type="AlphaFoldDB" id="A0A1I8Q8J5"/>
<dbReference type="GO" id="GO:0005886">
    <property type="term" value="C:plasma membrane"/>
    <property type="evidence" value="ECO:0007669"/>
    <property type="project" value="UniProtKB-SubCell"/>
</dbReference>
<proteinExistence type="predicted"/>
<keyword evidence="3 8" id="KW-0812">Transmembrane</keyword>
<organism evidence="10 11">
    <name type="scientific">Stomoxys calcitrans</name>
    <name type="common">Stable fly</name>
    <name type="synonym">Conops calcitrans</name>
    <dbReference type="NCBI Taxonomy" id="35570"/>
    <lineage>
        <taxon>Eukaryota</taxon>
        <taxon>Metazoa</taxon>
        <taxon>Ecdysozoa</taxon>
        <taxon>Arthropoda</taxon>
        <taxon>Hexapoda</taxon>
        <taxon>Insecta</taxon>
        <taxon>Pterygota</taxon>
        <taxon>Neoptera</taxon>
        <taxon>Endopterygota</taxon>
        <taxon>Diptera</taxon>
        <taxon>Brachycera</taxon>
        <taxon>Muscomorpha</taxon>
        <taxon>Muscoidea</taxon>
        <taxon>Muscidae</taxon>
        <taxon>Stomoxys</taxon>
    </lineage>
</organism>
<evidence type="ECO:0000256" key="7">
    <source>
        <dbReference type="ARBA" id="ARBA00023180"/>
    </source>
</evidence>
<dbReference type="EnsemblMetazoa" id="SCAU014854-RA">
    <property type="protein sequence ID" value="SCAU014854-PA"/>
    <property type="gene ID" value="SCAU014854"/>
</dbReference>
<evidence type="ECO:0000256" key="1">
    <source>
        <dbReference type="ARBA" id="ARBA00004651"/>
    </source>
</evidence>
<feature type="transmembrane region" description="Helical" evidence="8">
    <location>
        <begin position="310"/>
        <end position="329"/>
    </location>
</feature>
<keyword evidence="6" id="KW-0675">Receptor</keyword>
<feature type="chain" id="PRO_5015987163" description="Ionotropic glutamate receptor C-terminal domain-containing protein" evidence="9">
    <location>
        <begin position="30"/>
        <end position="581"/>
    </location>
</feature>
<evidence type="ECO:0000256" key="9">
    <source>
        <dbReference type="SAM" id="SignalP"/>
    </source>
</evidence>
<feature type="transmembrane region" description="Helical" evidence="8">
    <location>
        <begin position="554"/>
        <end position="576"/>
    </location>
</feature>
<reference evidence="10" key="1">
    <citation type="submission" date="2020-05" db="UniProtKB">
        <authorList>
            <consortium name="EnsemblMetazoa"/>
        </authorList>
    </citation>
    <scope>IDENTIFICATION</scope>
    <source>
        <strain evidence="10">USDA</strain>
    </source>
</reference>
<evidence type="ECO:0000313" key="10">
    <source>
        <dbReference type="EnsemblMetazoa" id="SCAU014854-PA"/>
    </source>
</evidence>
<keyword evidence="5 8" id="KW-0472">Membrane</keyword>
<keyword evidence="2" id="KW-1003">Cell membrane</keyword>
<comment type="subcellular location">
    <subcellularLocation>
        <location evidence="1">Cell membrane</location>
        <topology evidence="1">Multi-pass membrane protein</topology>
    </subcellularLocation>
</comment>
<dbReference type="SUPFAM" id="SSF53850">
    <property type="entry name" value="Periplasmic binding protein-like II"/>
    <property type="match status" value="1"/>
</dbReference>
<evidence type="ECO:0000256" key="4">
    <source>
        <dbReference type="ARBA" id="ARBA00022989"/>
    </source>
</evidence>
<keyword evidence="4 8" id="KW-1133">Transmembrane helix</keyword>
<evidence type="ECO:0000256" key="2">
    <source>
        <dbReference type="ARBA" id="ARBA00022475"/>
    </source>
</evidence>
<evidence type="ECO:0000256" key="5">
    <source>
        <dbReference type="ARBA" id="ARBA00023136"/>
    </source>
</evidence>
<dbReference type="VEuPathDB" id="VectorBase:SCAU014854"/>
<evidence type="ECO:0000256" key="8">
    <source>
        <dbReference type="SAM" id="Phobius"/>
    </source>
</evidence>
<feature type="transmembrane region" description="Helical" evidence="8">
    <location>
        <begin position="336"/>
        <end position="353"/>
    </location>
</feature>
<dbReference type="Proteomes" id="UP000095300">
    <property type="component" value="Unassembled WGS sequence"/>
</dbReference>
<keyword evidence="7" id="KW-0325">Glycoprotein</keyword>
<evidence type="ECO:0000256" key="3">
    <source>
        <dbReference type="ARBA" id="ARBA00022692"/>
    </source>
</evidence>
<dbReference type="PANTHER" id="PTHR42643">
    <property type="entry name" value="IONOTROPIC RECEPTOR 20A-RELATED"/>
    <property type="match status" value="1"/>
</dbReference>
<feature type="transmembrane region" description="Helical" evidence="8">
    <location>
        <begin position="365"/>
        <end position="383"/>
    </location>
</feature>
<dbReference type="PANTHER" id="PTHR42643:SF39">
    <property type="entry name" value="IONOTROPIC RECEPTOR 56A-RELATED"/>
    <property type="match status" value="1"/>
</dbReference>
<sequence length="581" mass="68889">MNRPAKRCYKSCILLTLLLCVWLYCPVNSNTMDVQSIIQKLNEEHKYNMHLMIDLKVSNGSQKFEEIGYELEVPRILISHTGVVKENFYKIFNMKILTIVRMDMTNLNITFSIMEKLLWRRHYITIIILFQNEDLDLEELFHRCWKQGHTSVLLYWRNSFYSYTAFPNLRVNRLTNFSQLLDYELHQNFQHYKIKVPFVEIPPLCFSYHNRQGHYVRSGIYYKIVENFVTHYNGCLQHEFIDIWKLSLQREYATDLVASGEFAFITSHLAMNESYENSESFNFAALYLIVPAGKEIDQSLYLLVSFNSNMWLMIFLLLFVLFLFIVVVNYCKCGKLIYFDSLLHALKIVIFAYDEVFKGRTFFNYMLHLLFLIVGLFLTNSYVCNLSSMYTSRIYEPDLKTLQDIERTNLGIHVYSLDYDQYLAVKNLPSIVHKRMFVGNNTEFYVNRQNLNLVSIYPSVDDIVDFVLFQQLYVKRPWAKYLPEPMYTIPSTIKLPHRSPYIRLFNRHLSYMRDSGILKKIKTDSQWDGVLSSSIRFFQDTVTNRSMSMVHLQYAFVMWLSGMLLGFLIFIGEIIFGKKCH</sequence>
<evidence type="ECO:0000313" key="11">
    <source>
        <dbReference type="Proteomes" id="UP000095300"/>
    </source>
</evidence>
<evidence type="ECO:0008006" key="12">
    <source>
        <dbReference type="Google" id="ProtNLM"/>
    </source>
</evidence>
<accession>A0A1I8Q8J5</accession>
<protein>
    <recommendedName>
        <fullName evidence="12">Ionotropic glutamate receptor C-terminal domain-containing protein</fullName>
    </recommendedName>
</protein>
<dbReference type="InterPro" id="IPR052192">
    <property type="entry name" value="Insect_Ionotropic_Sensory_Rcpt"/>
</dbReference>
<feature type="signal peptide" evidence="9">
    <location>
        <begin position="1"/>
        <end position="29"/>
    </location>
</feature>